<sequence>MFFRRSKPRPLLLALAAALTLIYLLYPSPAPPPPEAPESVRLAWHMNHLPPRPTFRKSTIDFRRRRPENPPPLPASKPPPPRPDPLPRIQHDFPEAPPPGSRAEARRREVRALFVRDWAAYCDHAWAADALLPLSLGPTEQFNGWAATLVDSLDTLYLLGLRAEFDEAVERVAQINFGSSTAARVNTFETTIRYLGGLLSAHDLSGRPVLLRKAVELGDLLLVAFDTPSRLPVDWIDFRRAKDGRGLLPEGRVVSAAAGTLSLEMTRLSQVTGDPRYFDAVSRISHLFAAGQNDTAIPGLWPMYVSMSHEDVVTGRFFTLGGGADSLYEYLPKMHLLLGGGDPIYESMTRGFLNATSAHLLFRPMLPPGVEDDILISGNVQVDREGNSPVLEPETEHLTCFVGGAFALAGRLLSDPVAVENGARLARGCAYLYRAFASGIMPERLTMVPCPPSASPSASASYPSCEWNSTLYDEETQARREWKEGTPLPFSSIKDPRYLLRPEAIESLFVLYRVTGDEAFADMAWEMFMAVRGGTSTGVASAAVKDVTEVGELEKMDYMESFWFAETLKYFYLIFSPPSLISLDEYVLNTEAHPFRLPSTR</sequence>
<evidence type="ECO:0000256" key="10">
    <source>
        <dbReference type="SAM" id="MobiDB-lite"/>
    </source>
</evidence>
<evidence type="ECO:0000256" key="1">
    <source>
        <dbReference type="ARBA" id="ARBA00001913"/>
    </source>
</evidence>
<dbReference type="GO" id="GO:0005975">
    <property type="term" value="P:carbohydrate metabolic process"/>
    <property type="evidence" value="ECO:0007669"/>
    <property type="project" value="InterPro"/>
</dbReference>
<dbReference type="PANTHER" id="PTHR11742:SF29">
    <property type="entry name" value="ALPHA-1,2-MANNOSIDASE"/>
    <property type="match status" value="1"/>
</dbReference>
<evidence type="ECO:0000256" key="5">
    <source>
        <dbReference type="ARBA" id="ARBA00023157"/>
    </source>
</evidence>
<feature type="active site" evidence="6">
    <location>
        <position position="325"/>
    </location>
</feature>
<feature type="disulfide bond" evidence="8">
    <location>
        <begin position="400"/>
        <end position="429"/>
    </location>
</feature>
<keyword evidence="11" id="KW-0732">Signal</keyword>
<dbReference type="InterPro" id="IPR036026">
    <property type="entry name" value="Seven-hairpin_glycosidases"/>
</dbReference>
<feature type="active site" evidence="6">
    <location>
        <position position="503"/>
    </location>
</feature>
<dbReference type="Proteomes" id="UP001187682">
    <property type="component" value="Unassembled WGS sequence"/>
</dbReference>
<dbReference type="PANTHER" id="PTHR11742">
    <property type="entry name" value="MANNOSYL-OLIGOSACCHARIDE ALPHA-1,2-MANNOSIDASE-RELATED"/>
    <property type="match status" value="1"/>
</dbReference>
<dbReference type="SUPFAM" id="SSF48225">
    <property type="entry name" value="Seven-hairpin glycosidases"/>
    <property type="match status" value="1"/>
</dbReference>
<protein>
    <recommendedName>
        <fullName evidence="9">alpha-1,2-Mannosidase</fullName>
        <ecNumber evidence="9">3.2.1.-</ecNumber>
    </recommendedName>
</protein>
<dbReference type="EC" id="3.2.1.-" evidence="9"/>
<accession>A0AAE8SWK3</accession>
<comment type="caution">
    <text evidence="12">The sequence shown here is derived from an EMBL/GenBank/DDBJ whole genome shotgun (WGS) entry which is preliminary data.</text>
</comment>
<feature type="active site" description="Proton donor" evidence="6">
    <location>
        <position position="189"/>
    </location>
</feature>
<dbReference type="InterPro" id="IPR050749">
    <property type="entry name" value="Glycosyl_Hydrolase_47"/>
</dbReference>
<dbReference type="InterPro" id="IPR001382">
    <property type="entry name" value="Glyco_hydro_47"/>
</dbReference>
<feature type="binding site" evidence="7">
    <location>
        <position position="590"/>
    </location>
    <ligand>
        <name>Ca(2+)</name>
        <dbReference type="ChEBI" id="CHEBI:29108"/>
    </ligand>
</feature>
<proteinExistence type="inferred from homology"/>
<gene>
    <name evidence="12" type="ORF">DNG_05774</name>
</gene>
<evidence type="ECO:0000313" key="12">
    <source>
        <dbReference type="EMBL" id="SPO03092.1"/>
    </source>
</evidence>
<keyword evidence="13" id="KW-1185">Reference proteome</keyword>
<feature type="compositionally biased region" description="Pro residues" evidence="10">
    <location>
        <begin position="69"/>
        <end position="86"/>
    </location>
</feature>
<feature type="signal peptide" evidence="11">
    <location>
        <begin position="1"/>
        <end position="27"/>
    </location>
</feature>
<dbReference type="PRINTS" id="PR00747">
    <property type="entry name" value="GLYHDRLASE47"/>
</dbReference>
<dbReference type="GO" id="GO:0005783">
    <property type="term" value="C:endoplasmic reticulum"/>
    <property type="evidence" value="ECO:0007669"/>
    <property type="project" value="TreeGrafter"/>
</dbReference>
<name>A0AAE8SWK3_9PEZI</name>
<comment type="cofactor">
    <cofactor evidence="1 7">
        <name>Ca(2+)</name>
        <dbReference type="ChEBI" id="CHEBI:29108"/>
    </cofactor>
</comment>
<comment type="pathway">
    <text evidence="2">Protein modification; protein glycosylation.</text>
</comment>
<keyword evidence="9" id="KW-0326">Glycosidase</keyword>
<evidence type="ECO:0000313" key="13">
    <source>
        <dbReference type="Proteomes" id="UP001187682"/>
    </source>
</evidence>
<dbReference type="GO" id="GO:0004571">
    <property type="term" value="F:mannosyl-oligosaccharide 1,2-alpha-mannosidase activity"/>
    <property type="evidence" value="ECO:0007669"/>
    <property type="project" value="InterPro"/>
</dbReference>
<evidence type="ECO:0000256" key="11">
    <source>
        <dbReference type="SAM" id="SignalP"/>
    </source>
</evidence>
<evidence type="ECO:0000256" key="4">
    <source>
        <dbReference type="ARBA" id="ARBA00022801"/>
    </source>
</evidence>
<dbReference type="AlphaFoldDB" id="A0AAE8SWK3"/>
<dbReference type="Pfam" id="PF01532">
    <property type="entry name" value="Glyco_hydro_47"/>
    <property type="match status" value="1"/>
</dbReference>
<feature type="region of interest" description="Disordered" evidence="10">
    <location>
        <begin position="54"/>
        <end position="104"/>
    </location>
</feature>
<feature type="chain" id="PRO_5042118116" description="alpha-1,2-Mannosidase" evidence="11">
    <location>
        <begin position="28"/>
        <end position="601"/>
    </location>
</feature>
<dbReference type="InterPro" id="IPR012341">
    <property type="entry name" value="6hp_glycosidase-like_sf"/>
</dbReference>
<reference evidence="12" key="1">
    <citation type="submission" date="2018-03" db="EMBL/GenBank/DDBJ databases">
        <authorList>
            <person name="Guldener U."/>
        </authorList>
    </citation>
    <scope>NUCLEOTIDE SEQUENCE</scope>
</reference>
<dbReference type="EMBL" id="ONZQ02000007">
    <property type="protein sequence ID" value="SPO03092.1"/>
    <property type="molecule type" value="Genomic_DNA"/>
</dbReference>
<dbReference type="GO" id="GO:0005509">
    <property type="term" value="F:calcium ion binding"/>
    <property type="evidence" value="ECO:0007669"/>
    <property type="project" value="InterPro"/>
</dbReference>
<feature type="active site" description="Proton donor" evidence="6">
    <location>
        <position position="443"/>
    </location>
</feature>
<dbReference type="GO" id="GO:0036503">
    <property type="term" value="P:ERAD pathway"/>
    <property type="evidence" value="ECO:0007669"/>
    <property type="project" value="UniProtKB-ARBA"/>
</dbReference>
<organism evidence="12 13">
    <name type="scientific">Cephalotrichum gorgonifer</name>
    <dbReference type="NCBI Taxonomy" id="2041049"/>
    <lineage>
        <taxon>Eukaryota</taxon>
        <taxon>Fungi</taxon>
        <taxon>Dikarya</taxon>
        <taxon>Ascomycota</taxon>
        <taxon>Pezizomycotina</taxon>
        <taxon>Sordariomycetes</taxon>
        <taxon>Hypocreomycetidae</taxon>
        <taxon>Microascales</taxon>
        <taxon>Microascaceae</taxon>
        <taxon>Cephalotrichum</taxon>
    </lineage>
</organism>
<keyword evidence="5 8" id="KW-1015">Disulfide bond</keyword>
<evidence type="ECO:0000256" key="9">
    <source>
        <dbReference type="RuleBase" id="RU361193"/>
    </source>
</evidence>
<evidence type="ECO:0000256" key="3">
    <source>
        <dbReference type="ARBA" id="ARBA00007658"/>
    </source>
</evidence>
<keyword evidence="4 9" id="KW-0378">Hydrolase</keyword>
<comment type="similarity">
    <text evidence="3 9">Belongs to the glycosyl hydrolase 47 family.</text>
</comment>
<evidence type="ECO:0000256" key="7">
    <source>
        <dbReference type="PIRSR" id="PIRSR601382-2"/>
    </source>
</evidence>
<dbReference type="GO" id="GO:0016020">
    <property type="term" value="C:membrane"/>
    <property type="evidence" value="ECO:0007669"/>
    <property type="project" value="InterPro"/>
</dbReference>
<evidence type="ECO:0000256" key="8">
    <source>
        <dbReference type="PIRSR" id="PIRSR601382-3"/>
    </source>
</evidence>
<dbReference type="Gene3D" id="1.50.10.10">
    <property type="match status" value="1"/>
</dbReference>
<evidence type="ECO:0000256" key="2">
    <source>
        <dbReference type="ARBA" id="ARBA00004922"/>
    </source>
</evidence>
<keyword evidence="7" id="KW-0106">Calcium</keyword>
<evidence type="ECO:0000256" key="6">
    <source>
        <dbReference type="PIRSR" id="PIRSR601382-1"/>
    </source>
</evidence>
<keyword evidence="7" id="KW-0479">Metal-binding</keyword>